<name>A0AAP0E8C5_9MAGN</name>
<accession>A0AAP0E8C5</accession>
<reference evidence="2 3" key="1">
    <citation type="submission" date="2024-01" db="EMBL/GenBank/DDBJ databases">
        <title>Genome assemblies of Stephania.</title>
        <authorList>
            <person name="Yang L."/>
        </authorList>
    </citation>
    <scope>NUCLEOTIDE SEQUENCE [LARGE SCALE GENOMIC DNA]</scope>
    <source>
        <strain evidence="2">YNDBR</strain>
        <tissue evidence="2">Leaf</tissue>
    </source>
</reference>
<feature type="region of interest" description="Disordered" evidence="1">
    <location>
        <begin position="1"/>
        <end position="50"/>
    </location>
</feature>
<proteinExistence type="predicted"/>
<evidence type="ECO:0000256" key="1">
    <source>
        <dbReference type="SAM" id="MobiDB-lite"/>
    </source>
</evidence>
<feature type="compositionally biased region" description="Basic and acidic residues" evidence="1">
    <location>
        <begin position="1"/>
        <end position="38"/>
    </location>
</feature>
<keyword evidence="3" id="KW-1185">Reference proteome</keyword>
<dbReference type="Proteomes" id="UP001420932">
    <property type="component" value="Unassembled WGS sequence"/>
</dbReference>
<evidence type="ECO:0000313" key="2">
    <source>
        <dbReference type="EMBL" id="KAK9084504.1"/>
    </source>
</evidence>
<dbReference type="EMBL" id="JBBNAF010000015">
    <property type="protein sequence ID" value="KAK9084504.1"/>
    <property type="molecule type" value="Genomic_DNA"/>
</dbReference>
<gene>
    <name evidence="2" type="ORF">Syun_031503</name>
</gene>
<organism evidence="2 3">
    <name type="scientific">Stephania yunnanensis</name>
    <dbReference type="NCBI Taxonomy" id="152371"/>
    <lineage>
        <taxon>Eukaryota</taxon>
        <taxon>Viridiplantae</taxon>
        <taxon>Streptophyta</taxon>
        <taxon>Embryophyta</taxon>
        <taxon>Tracheophyta</taxon>
        <taxon>Spermatophyta</taxon>
        <taxon>Magnoliopsida</taxon>
        <taxon>Ranunculales</taxon>
        <taxon>Menispermaceae</taxon>
        <taxon>Menispermoideae</taxon>
        <taxon>Cissampelideae</taxon>
        <taxon>Stephania</taxon>
    </lineage>
</organism>
<protein>
    <submittedName>
        <fullName evidence="2">Uncharacterized protein</fullName>
    </submittedName>
</protein>
<evidence type="ECO:0000313" key="3">
    <source>
        <dbReference type="Proteomes" id="UP001420932"/>
    </source>
</evidence>
<dbReference type="AlphaFoldDB" id="A0AAP0E8C5"/>
<sequence>MVRMKKGEKNRERGERKKQNVTEEKEMRTREEEEEKGRGWWRGSTAGGDRTAVAARMAVRQPGGDPIGGDGVRTR</sequence>
<comment type="caution">
    <text evidence="2">The sequence shown here is derived from an EMBL/GenBank/DDBJ whole genome shotgun (WGS) entry which is preliminary data.</text>
</comment>